<sequence>MLKLLGYFQKTSQNIKQSSPFKHRSSTLSSDNATLENNYDFNKKWQEAKPFEQIPGDTKLSLLRKLLLGGKYYKLKPLEMLSAYRKEWGDVAILRGFFGKKDFIVTHNPQDFEEVLRNDGTWPVRPGMEGLHYYRSVWRKNFYQGVEGLLAAKGEKWGTFRKTVNPVLMQPKNVKLYMHKMSEVNREFIERIRAIRDPSSLEVPATFEEEINRWTLESVAVVALDKQLGLINENRNNSEAKKLFVALNEFISLLYEIEFKPSLWKYIHTPTFKRLMGALDTLQEITTNYVREAIERIEKQNNTVPKRGEKSVLEKLLQIDKKIAEVMAIDMLLAGVDTTTTTFTGLLLCLAKNPDKQNKLRQEVKQILPEKDSEFQENALQNIPYLRACIKESQRMYPLGAGNARINQRDVVLSGYRVPSGTQVAMIAETLYRSEQHFTRANDYLPERWLRPEQTNEDVSALKPSNPFVFLPFGFGSRSCVGRRIVAMELELGIARLIRNFQVEFHYSTENAFRNIQIYVPNIPLRFKFIDCEK</sequence>
<dbReference type="SUPFAM" id="SSF48264">
    <property type="entry name" value="Cytochrome P450"/>
    <property type="match status" value="1"/>
</dbReference>
<dbReference type="Pfam" id="PF00067">
    <property type="entry name" value="p450"/>
    <property type="match status" value="1"/>
</dbReference>
<dbReference type="PANTHER" id="PTHR24279:SF120">
    <property type="entry name" value="CYTOCHROME P450"/>
    <property type="match status" value="1"/>
</dbReference>
<keyword evidence="6 8" id="KW-0408">Iron</keyword>
<dbReference type="InterPro" id="IPR002401">
    <property type="entry name" value="Cyt_P450_E_grp-I"/>
</dbReference>
<dbReference type="PROSITE" id="PS00086">
    <property type="entry name" value="CYTOCHROME_P450"/>
    <property type="match status" value="1"/>
</dbReference>
<keyword evidence="7 9" id="KW-0503">Monooxygenase</keyword>
<dbReference type="InterPro" id="IPR017972">
    <property type="entry name" value="Cyt_P450_CS"/>
</dbReference>
<dbReference type="Gene3D" id="1.10.630.10">
    <property type="entry name" value="Cytochrome P450"/>
    <property type="match status" value="1"/>
</dbReference>
<organism evidence="10 11">
    <name type="scientific">Glossina brevipalpis</name>
    <dbReference type="NCBI Taxonomy" id="37001"/>
    <lineage>
        <taxon>Eukaryota</taxon>
        <taxon>Metazoa</taxon>
        <taxon>Ecdysozoa</taxon>
        <taxon>Arthropoda</taxon>
        <taxon>Hexapoda</taxon>
        <taxon>Insecta</taxon>
        <taxon>Pterygota</taxon>
        <taxon>Neoptera</taxon>
        <taxon>Endopterygota</taxon>
        <taxon>Diptera</taxon>
        <taxon>Brachycera</taxon>
        <taxon>Muscomorpha</taxon>
        <taxon>Hippoboscoidea</taxon>
        <taxon>Glossinidae</taxon>
        <taxon>Glossina</taxon>
    </lineage>
</organism>
<evidence type="ECO:0000313" key="11">
    <source>
        <dbReference type="Proteomes" id="UP000091820"/>
    </source>
</evidence>
<dbReference type="EnsemblMetazoa" id="GBRI003925-RA">
    <property type="protein sequence ID" value="GBRI003925-PA"/>
    <property type="gene ID" value="GBRI003925"/>
</dbReference>
<dbReference type="InterPro" id="IPR001128">
    <property type="entry name" value="Cyt_P450"/>
</dbReference>
<dbReference type="PRINTS" id="PR00385">
    <property type="entry name" value="P450"/>
</dbReference>
<evidence type="ECO:0000256" key="3">
    <source>
        <dbReference type="ARBA" id="ARBA00022617"/>
    </source>
</evidence>
<proteinExistence type="inferred from homology"/>
<evidence type="ECO:0000256" key="6">
    <source>
        <dbReference type="ARBA" id="ARBA00023004"/>
    </source>
</evidence>
<name>A0A1A9W2D9_9MUSC</name>
<keyword evidence="11" id="KW-1185">Reference proteome</keyword>
<comment type="similarity">
    <text evidence="2 9">Belongs to the cytochrome P450 family.</text>
</comment>
<dbReference type="GO" id="GO:0004497">
    <property type="term" value="F:monooxygenase activity"/>
    <property type="evidence" value="ECO:0007669"/>
    <property type="project" value="UniProtKB-KW"/>
</dbReference>
<dbReference type="GO" id="GO:0005506">
    <property type="term" value="F:iron ion binding"/>
    <property type="evidence" value="ECO:0007669"/>
    <property type="project" value="InterPro"/>
</dbReference>
<evidence type="ECO:0000256" key="1">
    <source>
        <dbReference type="ARBA" id="ARBA00001971"/>
    </source>
</evidence>
<dbReference type="PANTHER" id="PTHR24279">
    <property type="entry name" value="CYTOCHROME P450"/>
    <property type="match status" value="1"/>
</dbReference>
<evidence type="ECO:0000256" key="9">
    <source>
        <dbReference type="RuleBase" id="RU000461"/>
    </source>
</evidence>
<keyword evidence="4 8" id="KW-0479">Metal-binding</keyword>
<reference evidence="11" key="1">
    <citation type="submission" date="2014-03" db="EMBL/GenBank/DDBJ databases">
        <authorList>
            <person name="Aksoy S."/>
            <person name="Warren W."/>
            <person name="Wilson R.K."/>
        </authorList>
    </citation>
    <scope>NUCLEOTIDE SEQUENCE [LARGE SCALE GENOMIC DNA]</scope>
    <source>
        <strain evidence="11">IAEA</strain>
    </source>
</reference>
<evidence type="ECO:0000256" key="2">
    <source>
        <dbReference type="ARBA" id="ARBA00010617"/>
    </source>
</evidence>
<keyword evidence="3 8" id="KW-0349">Heme</keyword>
<evidence type="ECO:0000256" key="5">
    <source>
        <dbReference type="ARBA" id="ARBA00023002"/>
    </source>
</evidence>
<dbReference type="FunFam" id="1.10.630.10:FF:000006">
    <property type="entry name" value="Cytochrome P450 302a1, mitochondrial"/>
    <property type="match status" value="1"/>
</dbReference>
<dbReference type="InterPro" id="IPR036396">
    <property type="entry name" value="Cyt_P450_sf"/>
</dbReference>
<dbReference type="GO" id="GO:0020037">
    <property type="term" value="F:heme binding"/>
    <property type="evidence" value="ECO:0007669"/>
    <property type="project" value="InterPro"/>
</dbReference>
<dbReference type="STRING" id="37001.A0A1A9W2D9"/>
<dbReference type="AlphaFoldDB" id="A0A1A9W2D9"/>
<dbReference type="CDD" id="cd11054">
    <property type="entry name" value="CYP24A1-like"/>
    <property type="match status" value="1"/>
</dbReference>
<dbReference type="VEuPathDB" id="VectorBase:GBRI003925"/>
<dbReference type="PRINTS" id="PR00463">
    <property type="entry name" value="EP450I"/>
</dbReference>
<comment type="cofactor">
    <cofactor evidence="1 8">
        <name>heme</name>
        <dbReference type="ChEBI" id="CHEBI:30413"/>
    </cofactor>
</comment>
<evidence type="ECO:0000256" key="8">
    <source>
        <dbReference type="PIRSR" id="PIRSR602401-1"/>
    </source>
</evidence>
<reference evidence="10" key="2">
    <citation type="submission" date="2020-05" db="UniProtKB">
        <authorList>
            <consortium name="EnsemblMetazoa"/>
        </authorList>
    </citation>
    <scope>IDENTIFICATION</scope>
    <source>
        <strain evidence="10">IAEA</strain>
    </source>
</reference>
<dbReference type="GO" id="GO:0016705">
    <property type="term" value="F:oxidoreductase activity, acting on paired donors, with incorporation or reduction of molecular oxygen"/>
    <property type="evidence" value="ECO:0007669"/>
    <property type="project" value="InterPro"/>
</dbReference>
<evidence type="ECO:0008006" key="12">
    <source>
        <dbReference type="Google" id="ProtNLM"/>
    </source>
</evidence>
<keyword evidence="5 9" id="KW-0560">Oxidoreductase</keyword>
<evidence type="ECO:0000256" key="4">
    <source>
        <dbReference type="ARBA" id="ARBA00022723"/>
    </source>
</evidence>
<evidence type="ECO:0000256" key="7">
    <source>
        <dbReference type="ARBA" id="ARBA00023033"/>
    </source>
</evidence>
<accession>A0A1A9W2D9</accession>
<dbReference type="Proteomes" id="UP000091820">
    <property type="component" value="Unassembled WGS sequence"/>
</dbReference>
<protein>
    <recommendedName>
        <fullName evidence="12">Cytochrome P450</fullName>
    </recommendedName>
</protein>
<dbReference type="InterPro" id="IPR050479">
    <property type="entry name" value="CYP11_CYP27_families"/>
</dbReference>
<evidence type="ECO:0000313" key="10">
    <source>
        <dbReference type="EnsemblMetazoa" id="GBRI003925-PA"/>
    </source>
</evidence>
<feature type="binding site" description="axial binding residue" evidence="8">
    <location>
        <position position="480"/>
    </location>
    <ligand>
        <name>heme</name>
        <dbReference type="ChEBI" id="CHEBI:30413"/>
    </ligand>
    <ligandPart>
        <name>Fe</name>
        <dbReference type="ChEBI" id="CHEBI:18248"/>
    </ligandPart>
</feature>